<accession>A0A8D8WV01</accession>
<feature type="transmembrane region" description="Helical" evidence="1">
    <location>
        <begin position="20"/>
        <end position="39"/>
    </location>
</feature>
<feature type="transmembrane region" description="Helical" evidence="1">
    <location>
        <begin position="83"/>
        <end position="104"/>
    </location>
</feature>
<evidence type="ECO:0000313" key="2">
    <source>
        <dbReference type="EMBL" id="CAG6671405.1"/>
    </source>
</evidence>
<organism evidence="2">
    <name type="scientific">Cacopsylla melanoneura</name>
    <dbReference type="NCBI Taxonomy" id="428564"/>
    <lineage>
        <taxon>Eukaryota</taxon>
        <taxon>Metazoa</taxon>
        <taxon>Ecdysozoa</taxon>
        <taxon>Arthropoda</taxon>
        <taxon>Hexapoda</taxon>
        <taxon>Insecta</taxon>
        <taxon>Pterygota</taxon>
        <taxon>Neoptera</taxon>
        <taxon>Paraneoptera</taxon>
        <taxon>Hemiptera</taxon>
        <taxon>Sternorrhyncha</taxon>
        <taxon>Psylloidea</taxon>
        <taxon>Psyllidae</taxon>
        <taxon>Psyllinae</taxon>
        <taxon>Cacopsylla</taxon>
    </lineage>
</organism>
<proteinExistence type="predicted"/>
<evidence type="ECO:0000256" key="1">
    <source>
        <dbReference type="SAM" id="Phobius"/>
    </source>
</evidence>
<dbReference type="AlphaFoldDB" id="A0A8D8WV01"/>
<keyword evidence="1" id="KW-0812">Transmembrane</keyword>
<keyword evidence="1" id="KW-0472">Membrane</keyword>
<sequence>MILFNFPCSSTNILRPGPALNFFFFLPIICPELFFRIFVETFRQASRFIWYNGTWQKHDNIILFRFYLCYRFFMLQIPLQFSFFSSSTLSLSLFFTLSLSLTFFQSHLSYSTTLHSLSLFLSVDVVTR</sequence>
<name>A0A8D8WV01_9HEMI</name>
<reference evidence="2" key="1">
    <citation type="submission" date="2021-05" db="EMBL/GenBank/DDBJ databases">
        <authorList>
            <person name="Alioto T."/>
            <person name="Alioto T."/>
            <person name="Gomez Garrido J."/>
        </authorList>
    </citation>
    <scope>NUCLEOTIDE SEQUENCE</scope>
</reference>
<protein>
    <submittedName>
        <fullName evidence="2">Uncharacterized protein</fullName>
    </submittedName>
</protein>
<dbReference type="EMBL" id="HBUF01226014">
    <property type="protein sequence ID" value="CAG6671405.1"/>
    <property type="molecule type" value="Transcribed_RNA"/>
</dbReference>
<keyword evidence="1" id="KW-1133">Transmembrane helix</keyword>